<reference evidence="8 9" key="1">
    <citation type="journal article" date="2007" name="Nature">
        <title>Evolution of genes and genomes on the Drosophila phylogeny.</title>
        <authorList>
            <consortium name="Drosophila 12 Genomes Consortium"/>
            <person name="Clark A.G."/>
            <person name="Eisen M.B."/>
            <person name="Smith D.R."/>
            <person name="Bergman C.M."/>
            <person name="Oliver B."/>
            <person name="Markow T.A."/>
            <person name="Kaufman T.C."/>
            <person name="Kellis M."/>
            <person name="Gelbart W."/>
            <person name="Iyer V.N."/>
            <person name="Pollard D.A."/>
            <person name="Sackton T.B."/>
            <person name="Larracuente A.M."/>
            <person name="Singh N.D."/>
            <person name="Abad J.P."/>
            <person name="Abt D.N."/>
            <person name="Adryan B."/>
            <person name="Aguade M."/>
            <person name="Akashi H."/>
            <person name="Anderson W.W."/>
            <person name="Aquadro C.F."/>
            <person name="Ardell D.H."/>
            <person name="Arguello R."/>
            <person name="Artieri C.G."/>
            <person name="Barbash D.A."/>
            <person name="Barker D."/>
            <person name="Barsanti P."/>
            <person name="Batterham P."/>
            <person name="Batzoglou S."/>
            <person name="Begun D."/>
            <person name="Bhutkar A."/>
            <person name="Blanco E."/>
            <person name="Bosak S.A."/>
            <person name="Bradley R.K."/>
            <person name="Brand A.D."/>
            <person name="Brent M.R."/>
            <person name="Brooks A.N."/>
            <person name="Brown R.H."/>
            <person name="Butlin R.K."/>
            <person name="Caggese C."/>
            <person name="Calvi B.R."/>
            <person name="Bernardo de Carvalho A."/>
            <person name="Caspi A."/>
            <person name="Castrezana S."/>
            <person name="Celniker S.E."/>
            <person name="Chang J.L."/>
            <person name="Chapple C."/>
            <person name="Chatterji S."/>
            <person name="Chinwalla A."/>
            <person name="Civetta A."/>
            <person name="Clifton S.W."/>
            <person name="Comeron J.M."/>
            <person name="Costello J.C."/>
            <person name="Coyne J.A."/>
            <person name="Daub J."/>
            <person name="David R.G."/>
            <person name="Delcher A.L."/>
            <person name="Delehaunty K."/>
            <person name="Do C.B."/>
            <person name="Ebling H."/>
            <person name="Edwards K."/>
            <person name="Eickbush T."/>
            <person name="Evans J.D."/>
            <person name="Filipski A."/>
            <person name="Findeiss S."/>
            <person name="Freyhult E."/>
            <person name="Fulton L."/>
            <person name="Fulton R."/>
            <person name="Garcia A.C."/>
            <person name="Gardiner A."/>
            <person name="Garfield D.A."/>
            <person name="Garvin B.E."/>
            <person name="Gibson G."/>
            <person name="Gilbert D."/>
            <person name="Gnerre S."/>
            <person name="Godfrey J."/>
            <person name="Good R."/>
            <person name="Gotea V."/>
            <person name="Gravely B."/>
            <person name="Greenberg A.J."/>
            <person name="Griffiths-Jones S."/>
            <person name="Gross S."/>
            <person name="Guigo R."/>
            <person name="Gustafson E.A."/>
            <person name="Haerty W."/>
            <person name="Hahn M.W."/>
            <person name="Halligan D.L."/>
            <person name="Halpern A.L."/>
            <person name="Halter G.M."/>
            <person name="Han M.V."/>
            <person name="Heger A."/>
            <person name="Hillier L."/>
            <person name="Hinrichs A.S."/>
            <person name="Holmes I."/>
            <person name="Hoskins R.A."/>
            <person name="Hubisz M.J."/>
            <person name="Hultmark D."/>
            <person name="Huntley M.A."/>
            <person name="Jaffe D.B."/>
            <person name="Jagadeeshan S."/>
            <person name="Jeck W.R."/>
            <person name="Johnson J."/>
            <person name="Jones C.D."/>
            <person name="Jordan W.C."/>
            <person name="Karpen G.H."/>
            <person name="Kataoka E."/>
            <person name="Keightley P.D."/>
            <person name="Kheradpour P."/>
            <person name="Kirkness E.F."/>
            <person name="Koerich L.B."/>
            <person name="Kristiansen K."/>
            <person name="Kudrna D."/>
            <person name="Kulathinal R.J."/>
            <person name="Kumar S."/>
            <person name="Kwok R."/>
            <person name="Lander E."/>
            <person name="Langley C.H."/>
            <person name="Lapoint R."/>
            <person name="Lazzaro B.P."/>
            <person name="Lee S.J."/>
            <person name="Levesque L."/>
            <person name="Li R."/>
            <person name="Lin C.F."/>
            <person name="Lin M.F."/>
            <person name="Lindblad-Toh K."/>
            <person name="Llopart A."/>
            <person name="Long M."/>
            <person name="Low L."/>
            <person name="Lozovsky E."/>
            <person name="Lu J."/>
            <person name="Luo M."/>
            <person name="Machado C.A."/>
            <person name="Makalowski W."/>
            <person name="Marzo M."/>
            <person name="Matsuda M."/>
            <person name="Matzkin L."/>
            <person name="McAllister B."/>
            <person name="McBride C.S."/>
            <person name="McKernan B."/>
            <person name="McKernan K."/>
            <person name="Mendez-Lago M."/>
            <person name="Minx P."/>
            <person name="Mollenhauer M.U."/>
            <person name="Montooth K."/>
            <person name="Mount S.M."/>
            <person name="Mu X."/>
            <person name="Myers E."/>
            <person name="Negre B."/>
            <person name="Newfeld S."/>
            <person name="Nielsen R."/>
            <person name="Noor M.A."/>
            <person name="O'Grady P."/>
            <person name="Pachter L."/>
            <person name="Papaceit M."/>
            <person name="Parisi M.J."/>
            <person name="Parisi M."/>
            <person name="Parts L."/>
            <person name="Pedersen J.S."/>
            <person name="Pesole G."/>
            <person name="Phillippy A.M."/>
            <person name="Ponting C.P."/>
            <person name="Pop M."/>
            <person name="Porcelli D."/>
            <person name="Powell J.R."/>
            <person name="Prohaska S."/>
            <person name="Pruitt K."/>
            <person name="Puig M."/>
            <person name="Quesneville H."/>
            <person name="Ram K.R."/>
            <person name="Rand D."/>
            <person name="Rasmussen M.D."/>
            <person name="Reed L.K."/>
            <person name="Reenan R."/>
            <person name="Reily A."/>
            <person name="Remington K.A."/>
            <person name="Rieger T.T."/>
            <person name="Ritchie M.G."/>
            <person name="Robin C."/>
            <person name="Rogers Y.H."/>
            <person name="Rohde C."/>
            <person name="Rozas J."/>
            <person name="Rubenfield M.J."/>
            <person name="Ruiz A."/>
            <person name="Russo S."/>
            <person name="Salzberg S.L."/>
            <person name="Sanchez-Gracia A."/>
            <person name="Saranga D.J."/>
            <person name="Sato H."/>
            <person name="Schaeffer S.W."/>
            <person name="Schatz M.C."/>
            <person name="Schlenke T."/>
            <person name="Schwartz R."/>
            <person name="Segarra C."/>
            <person name="Singh R.S."/>
            <person name="Sirot L."/>
            <person name="Sirota M."/>
            <person name="Sisneros N.B."/>
            <person name="Smith C.D."/>
            <person name="Smith T.F."/>
            <person name="Spieth J."/>
            <person name="Stage D.E."/>
            <person name="Stark A."/>
            <person name="Stephan W."/>
            <person name="Strausberg R.L."/>
            <person name="Strempel S."/>
            <person name="Sturgill D."/>
            <person name="Sutton G."/>
            <person name="Sutton G.G."/>
            <person name="Tao W."/>
            <person name="Teichmann S."/>
            <person name="Tobari Y.N."/>
            <person name="Tomimura Y."/>
            <person name="Tsolas J.M."/>
            <person name="Valente V.L."/>
            <person name="Venter E."/>
            <person name="Venter J.C."/>
            <person name="Vicario S."/>
            <person name="Vieira F.G."/>
            <person name="Vilella A.J."/>
            <person name="Villasante A."/>
            <person name="Walenz B."/>
            <person name="Wang J."/>
            <person name="Wasserman M."/>
            <person name="Watts T."/>
            <person name="Wilson D."/>
            <person name="Wilson R.K."/>
            <person name="Wing R.A."/>
            <person name="Wolfner M.F."/>
            <person name="Wong A."/>
            <person name="Wong G.K."/>
            <person name="Wu C.I."/>
            <person name="Wu G."/>
            <person name="Yamamoto D."/>
            <person name="Yang H.P."/>
            <person name="Yang S.P."/>
            <person name="Yorke J.A."/>
            <person name="Yoshida K."/>
            <person name="Zdobnov E."/>
            <person name="Zhang P."/>
            <person name="Zhang Y."/>
            <person name="Zimin A.V."/>
            <person name="Baldwin J."/>
            <person name="Abdouelleil A."/>
            <person name="Abdulkadir J."/>
            <person name="Abebe A."/>
            <person name="Abera B."/>
            <person name="Abreu J."/>
            <person name="Acer S.C."/>
            <person name="Aftuck L."/>
            <person name="Alexander A."/>
            <person name="An P."/>
            <person name="Anderson E."/>
            <person name="Anderson S."/>
            <person name="Arachi H."/>
            <person name="Azer M."/>
            <person name="Bachantsang P."/>
            <person name="Barry A."/>
            <person name="Bayul T."/>
            <person name="Berlin A."/>
            <person name="Bessette D."/>
            <person name="Bloom T."/>
            <person name="Blye J."/>
            <person name="Boguslavskiy L."/>
            <person name="Bonnet C."/>
            <person name="Boukhgalter B."/>
            <person name="Bourzgui I."/>
            <person name="Brown A."/>
            <person name="Cahill P."/>
            <person name="Channer S."/>
            <person name="Cheshatsang Y."/>
            <person name="Chuda L."/>
            <person name="Citroen M."/>
            <person name="Collymore A."/>
            <person name="Cooke P."/>
            <person name="Costello M."/>
            <person name="D'Aco K."/>
            <person name="Daza R."/>
            <person name="De Haan G."/>
            <person name="DeGray S."/>
            <person name="DeMaso C."/>
            <person name="Dhargay N."/>
            <person name="Dooley K."/>
            <person name="Dooley E."/>
            <person name="Doricent M."/>
            <person name="Dorje P."/>
            <person name="Dorjee K."/>
            <person name="Dupes A."/>
            <person name="Elong R."/>
            <person name="Falk J."/>
            <person name="Farina A."/>
            <person name="Faro S."/>
            <person name="Ferguson D."/>
            <person name="Fisher S."/>
            <person name="Foley C.D."/>
            <person name="Franke A."/>
            <person name="Friedrich D."/>
            <person name="Gadbois L."/>
            <person name="Gearin G."/>
            <person name="Gearin C.R."/>
            <person name="Giannoukos G."/>
            <person name="Goode T."/>
            <person name="Graham J."/>
            <person name="Grandbois E."/>
            <person name="Grewal S."/>
            <person name="Gyaltsen K."/>
            <person name="Hafez N."/>
            <person name="Hagos B."/>
            <person name="Hall J."/>
            <person name="Henson C."/>
            <person name="Hollinger A."/>
            <person name="Honan T."/>
            <person name="Huard M.D."/>
            <person name="Hughes L."/>
            <person name="Hurhula B."/>
            <person name="Husby M.E."/>
            <person name="Kamat A."/>
            <person name="Kanga B."/>
            <person name="Kashin S."/>
            <person name="Khazanovich D."/>
            <person name="Kisner P."/>
            <person name="Lance K."/>
            <person name="Lara M."/>
            <person name="Lee W."/>
            <person name="Lennon N."/>
            <person name="Letendre F."/>
            <person name="LeVine R."/>
            <person name="Lipovsky A."/>
            <person name="Liu X."/>
            <person name="Liu J."/>
            <person name="Liu S."/>
            <person name="Lokyitsang T."/>
            <person name="Lokyitsang Y."/>
            <person name="Lubonja R."/>
            <person name="Lui A."/>
            <person name="MacDonald P."/>
            <person name="Magnisalis V."/>
            <person name="Maru K."/>
            <person name="Matthews C."/>
            <person name="McCusker W."/>
            <person name="McDonough S."/>
            <person name="Mehta T."/>
            <person name="Meldrim J."/>
            <person name="Meneus L."/>
            <person name="Mihai O."/>
            <person name="Mihalev A."/>
            <person name="Mihova T."/>
            <person name="Mittelman R."/>
            <person name="Mlenga V."/>
            <person name="Montmayeur A."/>
            <person name="Mulrain L."/>
            <person name="Navidi A."/>
            <person name="Naylor J."/>
            <person name="Negash T."/>
            <person name="Nguyen T."/>
            <person name="Nguyen N."/>
            <person name="Nicol R."/>
            <person name="Norbu C."/>
            <person name="Norbu N."/>
            <person name="Novod N."/>
            <person name="O'Neill B."/>
            <person name="Osman S."/>
            <person name="Markiewicz E."/>
            <person name="Oyono O.L."/>
            <person name="Patti C."/>
            <person name="Phunkhang P."/>
            <person name="Pierre F."/>
            <person name="Priest M."/>
            <person name="Raghuraman S."/>
            <person name="Rege F."/>
            <person name="Reyes R."/>
            <person name="Rise C."/>
            <person name="Rogov P."/>
            <person name="Ross K."/>
            <person name="Ryan E."/>
            <person name="Settipalli S."/>
            <person name="Shea T."/>
            <person name="Sherpa N."/>
            <person name="Shi L."/>
            <person name="Shih D."/>
            <person name="Sparrow T."/>
            <person name="Spaulding J."/>
            <person name="Stalker J."/>
            <person name="Stange-Thomann N."/>
            <person name="Stavropoulos S."/>
            <person name="Stone C."/>
            <person name="Strader C."/>
            <person name="Tesfaye S."/>
            <person name="Thomson T."/>
            <person name="Thoulutsang Y."/>
            <person name="Thoulutsang D."/>
            <person name="Topham K."/>
            <person name="Topping I."/>
            <person name="Tsamla T."/>
            <person name="Vassiliev H."/>
            <person name="Vo A."/>
            <person name="Wangchuk T."/>
            <person name="Wangdi T."/>
            <person name="Weiand M."/>
            <person name="Wilkinson J."/>
            <person name="Wilson A."/>
            <person name="Yadav S."/>
            <person name="Young G."/>
            <person name="Yu Q."/>
            <person name="Zembek L."/>
            <person name="Zhong D."/>
            <person name="Zimmer A."/>
            <person name="Zwirko Z."/>
            <person name="Jaffe D.B."/>
            <person name="Alvarez P."/>
            <person name="Brockman W."/>
            <person name="Butler J."/>
            <person name="Chin C."/>
            <person name="Gnerre S."/>
            <person name="Grabherr M."/>
            <person name="Kleber M."/>
            <person name="Mauceli E."/>
            <person name="MacCallum I."/>
        </authorList>
    </citation>
    <scope>NUCLEOTIDE SEQUENCE [LARGE SCALE GENOMIC DNA]</scope>
    <source>
        <strain evidence="9">Tucson 15010-1051.87</strain>
    </source>
</reference>
<dbReference type="GO" id="GO:0033528">
    <property type="term" value="P:S-methylmethionine cycle"/>
    <property type="evidence" value="ECO:0007669"/>
    <property type="project" value="TreeGrafter"/>
</dbReference>
<dbReference type="GO" id="GO:0032259">
    <property type="term" value="P:methylation"/>
    <property type="evidence" value="ECO:0007669"/>
    <property type="project" value="UniProtKB-KW"/>
</dbReference>
<keyword evidence="3 6" id="KW-0479">Metal-binding</keyword>
<dbReference type="HOGENOM" id="CLU_004914_3_2_1"/>
<protein>
    <recommendedName>
        <fullName evidence="7">Hcy-binding domain-containing protein</fullName>
    </recommendedName>
</protein>
<dbReference type="FunCoup" id="B4LSJ6">
    <property type="interactions" value="74"/>
</dbReference>
<evidence type="ECO:0000256" key="5">
    <source>
        <dbReference type="ARBA" id="ARBA00034478"/>
    </source>
</evidence>
<evidence type="ECO:0000256" key="4">
    <source>
        <dbReference type="ARBA" id="ARBA00022833"/>
    </source>
</evidence>
<dbReference type="OrthoDB" id="261426at2759"/>
<keyword evidence="2 6" id="KW-0808">Transferase</keyword>
<keyword evidence="4 6" id="KW-0862">Zinc</keyword>
<dbReference type="EMBL" id="CH940649">
    <property type="protein sequence ID" value="EDW64818.1"/>
    <property type="molecule type" value="Genomic_DNA"/>
</dbReference>
<dbReference type="PhylomeDB" id="B4LSJ6"/>
<accession>B4LSJ6</accession>
<dbReference type="InParanoid" id="B4LSJ6"/>
<gene>
    <name evidence="8" type="primary">Dvir\GJ17676</name>
    <name evidence="8" type="ORF">Dvir_GJ17676</name>
</gene>
<dbReference type="GO" id="GO:0046872">
    <property type="term" value="F:metal ion binding"/>
    <property type="evidence" value="ECO:0007669"/>
    <property type="project" value="UniProtKB-KW"/>
</dbReference>
<dbReference type="InterPro" id="IPR003726">
    <property type="entry name" value="HCY_dom"/>
</dbReference>
<dbReference type="InterPro" id="IPR051486">
    <property type="entry name" value="Hcy_S-methyltransferase"/>
</dbReference>
<dbReference type="NCBIfam" id="NF007020">
    <property type="entry name" value="PRK09485.1"/>
    <property type="match status" value="1"/>
</dbReference>
<evidence type="ECO:0000256" key="1">
    <source>
        <dbReference type="ARBA" id="ARBA00022603"/>
    </source>
</evidence>
<evidence type="ECO:0000256" key="6">
    <source>
        <dbReference type="PROSITE-ProRule" id="PRU00333"/>
    </source>
</evidence>
<sequence length="350" mass="38436">MLPAFTGNWNQVKEKPRVLVKCGGFSSQLARNVQEKVDGDPLWGSRFDATQPAAVVKTHLDFLRNGADIILTNTYQSSVEGFMKHLGKSREESIELIAKSVHLARQAKSQHLGELATSNGNIAPDMPWIMASIGPYGAHLHDGSEYAGSYANLVNFTQLQQWHTVRIDTCLSAGVDGLAVETLPCQLEAMAVTELILSRYATARFWVSFQCKDASSLAHGESFAQAAMAVWRLVQEFKAQSRLLGIGVNCVNPSYVTPLLKSLLAITPPDEKIPLVVYSNRGEIYDSERGEWTGNGLNVTSFVPEWLQLGARIIGGCCRVYPDDILEIRNTIDKIAQQPDSPIQTSLVSC</sequence>
<dbReference type="AlphaFoldDB" id="B4LSJ6"/>
<name>B4LSJ6_DROVI</name>
<dbReference type="SUPFAM" id="SSF82282">
    <property type="entry name" value="Homocysteine S-methyltransferase"/>
    <property type="match status" value="1"/>
</dbReference>
<dbReference type="SMR" id="B4LSJ6"/>
<dbReference type="GO" id="GO:0008898">
    <property type="term" value="F:S-adenosylmethionine-homocysteine S-methyltransferase activity"/>
    <property type="evidence" value="ECO:0007669"/>
    <property type="project" value="TreeGrafter"/>
</dbReference>
<evidence type="ECO:0000256" key="2">
    <source>
        <dbReference type="ARBA" id="ARBA00022679"/>
    </source>
</evidence>
<dbReference type="PANTHER" id="PTHR46015:SF1">
    <property type="entry name" value="HOMOCYSTEINE S-METHYLTRANSFERASE-LIKE ISOFORM 1"/>
    <property type="match status" value="1"/>
</dbReference>
<dbReference type="PANTHER" id="PTHR46015">
    <property type="entry name" value="ZGC:172121"/>
    <property type="match status" value="1"/>
</dbReference>
<proteinExistence type="predicted"/>
<feature type="domain" description="Hcy-binding" evidence="7">
    <location>
        <begin position="7"/>
        <end position="332"/>
    </location>
</feature>
<evidence type="ECO:0000259" key="7">
    <source>
        <dbReference type="PROSITE" id="PS50970"/>
    </source>
</evidence>
<dbReference type="eggNOG" id="KOG1579">
    <property type="taxonomic scope" value="Eukaryota"/>
</dbReference>
<feature type="binding site" evidence="6">
    <location>
        <position position="250"/>
    </location>
    <ligand>
        <name>Zn(2+)</name>
        <dbReference type="ChEBI" id="CHEBI:29105"/>
    </ligand>
</feature>
<dbReference type="PROSITE" id="PS50970">
    <property type="entry name" value="HCY"/>
    <property type="match status" value="1"/>
</dbReference>
<comment type="cofactor">
    <cofactor evidence="6">
        <name>Zn(2+)</name>
        <dbReference type="ChEBI" id="CHEBI:29105"/>
    </cofactor>
</comment>
<keyword evidence="1 6" id="KW-0489">Methyltransferase</keyword>
<feature type="binding site" evidence="6">
    <location>
        <position position="317"/>
    </location>
    <ligand>
        <name>Zn(2+)</name>
        <dbReference type="ChEBI" id="CHEBI:29105"/>
    </ligand>
</feature>
<dbReference type="KEGG" id="dvi:6627938"/>
<comment type="pathway">
    <text evidence="5">Amino-acid biosynthesis; L-methionine biosynthesis via de novo pathway.</text>
</comment>
<evidence type="ECO:0000313" key="8">
    <source>
        <dbReference type="EMBL" id="EDW64818.1"/>
    </source>
</evidence>
<evidence type="ECO:0000313" key="9">
    <source>
        <dbReference type="Proteomes" id="UP000008792"/>
    </source>
</evidence>
<dbReference type="OMA" id="CSQPEVI"/>
<dbReference type="Proteomes" id="UP000008792">
    <property type="component" value="Unassembled WGS sequence"/>
</dbReference>
<dbReference type="STRING" id="7244.B4LSJ6"/>
<evidence type="ECO:0000256" key="3">
    <source>
        <dbReference type="ARBA" id="ARBA00022723"/>
    </source>
</evidence>
<dbReference type="FunFam" id="3.20.20.330:FF:000002">
    <property type="entry name" value="Homocysteine S-methyltransferase"/>
    <property type="match status" value="1"/>
</dbReference>
<dbReference type="Gene3D" id="3.20.20.330">
    <property type="entry name" value="Homocysteine-binding-like domain"/>
    <property type="match status" value="1"/>
</dbReference>
<dbReference type="Pfam" id="PF02574">
    <property type="entry name" value="S-methyl_trans"/>
    <property type="match status" value="1"/>
</dbReference>
<feature type="binding site" evidence="6">
    <location>
        <position position="318"/>
    </location>
    <ligand>
        <name>Zn(2+)</name>
        <dbReference type="ChEBI" id="CHEBI:29105"/>
    </ligand>
</feature>
<dbReference type="GO" id="GO:0009086">
    <property type="term" value="P:methionine biosynthetic process"/>
    <property type="evidence" value="ECO:0007669"/>
    <property type="project" value="TreeGrafter"/>
</dbReference>
<dbReference type="InterPro" id="IPR036589">
    <property type="entry name" value="HCY_dom_sf"/>
</dbReference>
<organism evidence="8 9">
    <name type="scientific">Drosophila virilis</name>
    <name type="common">Fruit fly</name>
    <dbReference type="NCBI Taxonomy" id="7244"/>
    <lineage>
        <taxon>Eukaryota</taxon>
        <taxon>Metazoa</taxon>
        <taxon>Ecdysozoa</taxon>
        <taxon>Arthropoda</taxon>
        <taxon>Hexapoda</taxon>
        <taxon>Insecta</taxon>
        <taxon>Pterygota</taxon>
        <taxon>Neoptera</taxon>
        <taxon>Endopterygota</taxon>
        <taxon>Diptera</taxon>
        <taxon>Brachycera</taxon>
        <taxon>Muscomorpha</taxon>
        <taxon>Ephydroidea</taxon>
        <taxon>Drosophilidae</taxon>
        <taxon>Drosophila</taxon>
    </lineage>
</organism>
<keyword evidence="9" id="KW-1185">Reference proteome</keyword>